<dbReference type="Gene3D" id="3.80.10.10">
    <property type="entry name" value="Ribonuclease Inhibitor"/>
    <property type="match status" value="1"/>
</dbReference>
<dbReference type="STRING" id="946122.A0A0C2XBU6"/>
<reference evidence="1 2" key="1">
    <citation type="submission" date="2014-04" db="EMBL/GenBank/DDBJ databases">
        <title>Evolutionary Origins and Diversification of the Mycorrhizal Mutualists.</title>
        <authorList>
            <consortium name="DOE Joint Genome Institute"/>
            <consortium name="Mycorrhizal Genomics Consortium"/>
            <person name="Kohler A."/>
            <person name="Kuo A."/>
            <person name="Nagy L.G."/>
            <person name="Floudas D."/>
            <person name="Copeland A."/>
            <person name="Barry K.W."/>
            <person name="Cichocki N."/>
            <person name="Veneault-Fourrey C."/>
            <person name="LaButti K."/>
            <person name="Lindquist E.A."/>
            <person name="Lipzen A."/>
            <person name="Lundell T."/>
            <person name="Morin E."/>
            <person name="Murat C."/>
            <person name="Riley R."/>
            <person name="Ohm R."/>
            <person name="Sun H."/>
            <person name="Tunlid A."/>
            <person name="Henrissat B."/>
            <person name="Grigoriev I.V."/>
            <person name="Hibbett D.S."/>
            <person name="Martin F."/>
        </authorList>
    </citation>
    <scope>NUCLEOTIDE SEQUENCE [LARGE SCALE GENOMIC DNA]</scope>
    <source>
        <strain evidence="1 2">Koide BX008</strain>
    </source>
</reference>
<accession>A0A0C2XBU6</accession>
<dbReference type="HOGENOM" id="CLU_024649_1_0_1"/>
<dbReference type="Proteomes" id="UP000054549">
    <property type="component" value="Unassembled WGS sequence"/>
</dbReference>
<evidence type="ECO:0000313" key="2">
    <source>
        <dbReference type="Proteomes" id="UP000054549"/>
    </source>
</evidence>
<dbReference type="InParanoid" id="A0A0C2XBU6"/>
<name>A0A0C2XBU6_AMAMK</name>
<dbReference type="InterPro" id="IPR032675">
    <property type="entry name" value="LRR_dom_sf"/>
</dbReference>
<organism evidence="1 2">
    <name type="scientific">Amanita muscaria (strain Koide BX008)</name>
    <dbReference type="NCBI Taxonomy" id="946122"/>
    <lineage>
        <taxon>Eukaryota</taxon>
        <taxon>Fungi</taxon>
        <taxon>Dikarya</taxon>
        <taxon>Basidiomycota</taxon>
        <taxon>Agaricomycotina</taxon>
        <taxon>Agaricomycetes</taxon>
        <taxon>Agaricomycetidae</taxon>
        <taxon>Agaricales</taxon>
        <taxon>Pluteineae</taxon>
        <taxon>Amanitaceae</taxon>
        <taxon>Amanita</taxon>
    </lineage>
</organism>
<keyword evidence="2" id="KW-1185">Reference proteome</keyword>
<sequence>MLALHPWSQPPSSPLQPSPLLSTPGDLLLEIARWLDCRQDLLYFCSTSKYIFFHVSSLLYESVSLNTLEQCSTTLLMLSRRPDITRHIRELRVRPHTRPSSDVSLSENAHVSVTIRALAVSKRLDALVKFIWDADEMPLNEDMWFALRMGCPQLRYIGTSIGARLPAANSHFFDFVNLSGFLLHFRNAFYDSYGALLPEEDEPSVHKLWSMLINNCPNLEELIIEGTSSIPIQTQLLATGRWPKLRKLILGDISPGWMTGPLNPGEKRPFIAFLESHHNLRVLGITKHTVVPSHLASIDPGQLQLTAFMGTHQQLQAIPHLYPSLRSVTFREPVETREVSAPAVANLLRELSSLTELSISFSLHSMYDSGSLLRSLIQSCPRLRHLALTCAQKPSFQLDSFAKTIQGFPRLRTLHLTIVKYPGDEALAAGATRIAKSNPRLKNFSLTFIPPAYSLFIPFPIPYLPTPFRARATGSFRLSCDHHGLPLNLFVRESCRLVWPWGLGVSSRTKKYVQDLRPCSPSRRQGGIKGLWALLFEGSQAGEEMRMMVCCGMLVSLA</sequence>
<dbReference type="EMBL" id="KN818236">
    <property type="protein sequence ID" value="KIL66328.1"/>
    <property type="molecule type" value="Genomic_DNA"/>
</dbReference>
<evidence type="ECO:0000313" key="1">
    <source>
        <dbReference type="EMBL" id="KIL66328.1"/>
    </source>
</evidence>
<dbReference type="OrthoDB" id="2870744at2759"/>
<feature type="non-terminal residue" evidence="1">
    <location>
        <position position="558"/>
    </location>
</feature>
<dbReference type="SUPFAM" id="SSF52047">
    <property type="entry name" value="RNI-like"/>
    <property type="match status" value="1"/>
</dbReference>
<dbReference type="AlphaFoldDB" id="A0A0C2XBU6"/>
<proteinExistence type="predicted"/>
<protein>
    <submittedName>
        <fullName evidence="1">Uncharacterized protein</fullName>
    </submittedName>
</protein>
<gene>
    <name evidence="1" type="ORF">M378DRAFT_123891</name>
</gene>